<protein>
    <submittedName>
        <fullName evidence="1 2">Uncharacterized protein</fullName>
    </submittedName>
</protein>
<dbReference type="EnsemblPlants" id="Pp3c7_24089V3.1">
    <property type="protein sequence ID" value="PAC:32924424.CDS.1"/>
    <property type="gene ID" value="Pp3c7_24089"/>
</dbReference>
<name>A9U0U3_PHYPA</name>
<reference evidence="2" key="3">
    <citation type="submission" date="2020-12" db="UniProtKB">
        <authorList>
            <consortium name="EnsemblPlants"/>
        </authorList>
    </citation>
    <scope>IDENTIFICATION</scope>
</reference>
<proteinExistence type="predicted"/>
<evidence type="ECO:0000313" key="3">
    <source>
        <dbReference type="Proteomes" id="UP000006727"/>
    </source>
</evidence>
<reference evidence="1 3" key="1">
    <citation type="journal article" date="2008" name="Science">
        <title>The Physcomitrella genome reveals evolutionary insights into the conquest of land by plants.</title>
        <authorList>
            <person name="Rensing S."/>
            <person name="Lang D."/>
            <person name="Zimmer A."/>
            <person name="Terry A."/>
            <person name="Salamov A."/>
            <person name="Shapiro H."/>
            <person name="Nishiyama T."/>
            <person name="Perroud P.-F."/>
            <person name="Lindquist E."/>
            <person name="Kamisugi Y."/>
            <person name="Tanahashi T."/>
            <person name="Sakakibara K."/>
            <person name="Fujita T."/>
            <person name="Oishi K."/>
            <person name="Shin-I T."/>
            <person name="Kuroki Y."/>
            <person name="Toyoda A."/>
            <person name="Suzuki Y."/>
            <person name="Hashimoto A."/>
            <person name="Yamaguchi K."/>
            <person name="Sugano A."/>
            <person name="Kohara Y."/>
            <person name="Fujiyama A."/>
            <person name="Anterola A."/>
            <person name="Aoki S."/>
            <person name="Ashton N."/>
            <person name="Barbazuk W.B."/>
            <person name="Barker E."/>
            <person name="Bennetzen J."/>
            <person name="Bezanilla M."/>
            <person name="Blankenship R."/>
            <person name="Cho S.H."/>
            <person name="Dutcher S."/>
            <person name="Estelle M."/>
            <person name="Fawcett J.A."/>
            <person name="Gundlach H."/>
            <person name="Hanada K."/>
            <person name="Heyl A."/>
            <person name="Hicks K.A."/>
            <person name="Hugh J."/>
            <person name="Lohr M."/>
            <person name="Mayer K."/>
            <person name="Melkozernov A."/>
            <person name="Murata T."/>
            <person name="Nelson D."/>
            <person name="Pils B."/>
            <person name="Prigge M."/>
            <person name="Reiss B."/>
            <person name="Renner T."/>
            <person name="Rombauts S."/>
            <person name="Rushton P."/>
            <person name="Sanderfoot A."/>
            <person name="Schween G."/>
            <person name="Shiu S.-H."/>
            <person name="Stueber K."/>
            <person name="Theodoulou F.L."/>
            <person name="Tu H."/>
            <person name="Van de Peer Y."/>
            <person name="Verrier P.J."/>
            <person name="Waters E."/>
            <person name="Wood A."/>
            <person name="Yang L."/>
            <person name="Cove D."/>
            <person name="Cuming A."/>
            <person name="Hasebe M."/>
            <person name="Lucas S."/>
            <person name="Mishler D.B."/>
            <person name="Reski R."/>
            <person name="Grigoriev I."/>
            <person name="Quatrano R.S."/>
            <person name="Boore J.L."/>
        </authorList>
    </citation>
    <scope>NUCLEOTIDE SEQUENCE [LARGE SCALE GENOMIC DNA]</scope>
    <source>
        <strain evidence="2 3">cv. Gransden 2004</strain>
    </source>
</reference>
<gene>
    <name evidence="1" type="ORF">PHYPA_010791</name>
</gene>
<organism evidence="1">
    <name type="scientific">Physcomitrium patens</name>
    <name type="common">Spreading-leaved earth moss</name>
    <name type="synonym">Physcomitrella patens</name>
    <dbReference type="NCBI Taxonomy" id="3218"/>
    <lineage>
        <taxon>Eukaryota</taxon>
        <taxon>Viridiplantae</taxon>
        <taxon>Streptophyta</taxon>
        <taxon>Embryophyta</taxon>
        <taxon>Bryophyta</taxon>
        <taxon>Bryophytina</taxon>
        <taxon>Bryopsida</taxon>
        <taxon>Funariidae</taxon>
        <taxon>Funariales</taxon>
        <taxon>Funariaceae</taxon>
        <taxon>Physcomitrium</taxon>
    </lineage>
</organism>
<dbReference type="HOGENOM" id="CLU_2113077_0_0_1"/>
<keyword evidence="3" id="KW-1185">Reference proteome</keyword>
<evidence type="ECO:0000313" key="1">
    <source>
        <dbReference type="EMBL" id="PNR51604.1"/>
    </source>
</evidence>
<sequence>MRFELMAHSLLPFRNHLLCLGCGAPALWNLGVEILSMAMFAACAELIGCAAPWCAHDQERHGIAWRTGGPRFAACRNLQVRWGIFLHQFLRGSGGNRKVKSQITRDYPIGQTRFQ</sequence>
<dbReference type="EMBL" id="ABEU02000007">
    <property type="protein sequence ID" value="PNR51604.1"/>
    <property type="molecule type" value="Genomic_DNA"/>
</dbReference>
<dbReference type="PaxDb" id="3218-PP1S407_12V6.1"/>
<dbReference type="AlphaFoldDB" id="A9U0U3"/>
<dbReference type="Proteomes" id="UP000006727">
    <property type="component" value="Chromosome 7"/>
</dbReference>
<dbReference type="InParanoid" id="A9U0U3"/>
<reference evidence="1 3" key="2">
    <citation type="journal article" date="2018" name="Plant J.">
        <title>The Physcomitrella patens chromosome-scale assembly reveals moss genome structure and evolution.</title>
        <authorList>
            <person name="Lang D."/>
            <person name="Ullrich K.K."/>
            <person name="Murat F."/>
            <person name="Fuchs J."/>
            <person name="Jenkins J."/>
            <person name="Haas F.B."/>
            <person name="Piednoel M."/>
            <person name="Gundlach H."/>
            <person name="Van Bel M."/>
            <person name="Meyberg R."/>
            <person name="Vives C."/>
            <person name="Morata J."/>
            <person name="Symeonidi A."/>
            <person name="Hiss M."/>
            <person name="Muchero W."/>
            <person name="Kamisugi Y."/>
            <person name="Saleh O."/>
            <person name="Blanc G."/>
            <person name="Decker E.L."/>
            <person name="van Gessel N."/>
            <person name="Grimwood J."/>
            <person name="Hayes R.D."/>
            <person name="Graham S.W."/>
            <person name="Gunter L.E."/>
            <person name="McDaniel S.F."/>
            <person name="Hoernstein S.N.W."/>
            <person name="Larsson A."/>
            <person name="Li F.W."/>
            <person name="Perroud P.F."/>
            <person name="Phillips J."/>
            <person name="Ranjan P."/>
            <person name="Rokshar D.S."/>
            <person name="Rothfels C.J."/>
            <person name="Schneider L."/>
            <person name="Shu S."/>
            <person name="Stevenson D.W."/>
            <person name="Thummler F."/>
            <person name="Tillich M."/>
            <person name="Villarreal Aguilar J.C."/>
            <person name="Widiez T."/>
            <person name="Wong G.K."/>
            <person name="Wymore A."/>
            <person name="Zhang Y."/>
            <person name="Zimmer A.D."/>
            <person name="Quatrano R.S."/>
            <person name="Mayer K.F.X."/>
            <person name="Goodstein D."/>
            <person name="Casacuberta J.M."/>
            <person name="Vandepoele K."/>
            <person name="Reski R."/>
            <person name="Cuming A.C."/>
            <person name="Tuskan G.A."/>
            <person name="Maumus F."/>
            <person name="Salse J."/>
            <person name="Schmutz J."/>
            <person name="Rensing S.A."/>
        </authorList>
    </citation>
    <scope>NUCLEOTIDE SEQUENCE [LARGE SCALE GENOMIC DNA]</scope>
    <source>
        <strain evidence="2 3">cv. Gransden 2004</strain>
    </source>
</reference>
<accession>A9U0U3</accession>
<dbReference type="Gramene" id="Pp3c7_24089V3.1">
    <property type="protein sequence ID" value="PAC:32924424.CDS.1"/>
    <property type="gene ID" value="Pp3c7_24089"/>
</dbReference>
<evidence type="ECO:0000313" key="2">
    <source>
        <dbReference type="EnsemblPlants" id="PAC:32924424.CDS.1"/>
    </source>
</evidence>